<dbReference type="InterPro" id="IPR045339">
    <property type="entry name" value="DUF6534"/>
</dbReference>
<dbReference type="EMBL" id="JACAZF010000008">
    <property type="protein sequence ID" value="KAF7296833.1"/>
    <property type="molecule type" value="Genomic_DNA"/>
</dbReference>
<keyword evidence="2" id="KW-0812">Transmembrane</keyword>
<dbReference type="Proteomes" id="UP000636479">
    <property type="component" value="Unassembled WGS sequence"/>
</dbReference>
<feature type="compositionally biased region" description="Low complexity" evidence="1">
    <location>
        <begin position="461"/>
        <end position="481"/>
    </location>
</feature>
<proteinExistence type="predicted"/>
<protein>
    <recommendedName>
        <fullName evidence="3">DUF6534 domain-containing protein</fullName>
    </recommendedName>
</protein>
<feature type="transmembrane region" description="Helical" evidence="2">
    <location>
        <begin position="225"/>
        <end position="248"/>
    </location>
</feature>
<feature type="transmembrane region" description="Helical" evidence="2">
    <location>
        <begin position="184"/>
        <end position="205"/>
    </location>
</feature>
<dbReference type="GeneID" id="59348296"/>
<feature type="compositionally biased region" description="Polar residues" evidence="1">
    <location>
        <begin position="404"/>
        <end position="418"/>
    </location>
</feature>
<feature type="compositionally biased region" description="Low complexity" evidence="1">
    <location>
        <begin position="572"/>
        <end position="593"/>
    </location>
</feature>
<keyword evidence="2" id="KW-1133">Transmembrane helix</keyword>
<feature type="transmembrane region" description="Helical" evidence="2">
    <location>
        <begin position="73"/>
        <end position="100"/>
    </location>
</feature>
<sequence>MPIACDATRAKRVPTPSCRRVACAALAFSPLPPPVPEFVRPVRWCCGSTTFYLLFRFFPLLCLVVEMTGPDLLFGPLLLGALFAVLLFGVLAAQALTFFLRSAAAPGARGTTALVVYLLAAAAAALVVEAGSVYEPLVARYGTIAAATQIPTLLPGTPLLAVLIALPVQLFAAARVHALTKARVAPAGIALLSLVAAGAGLAFGASLLHASLFADLAAAATRVPAAVWLGAGAACDVLLAGALAHALLTRTPHAGYAAVAVQAGAPTALMAVLDLVLGVASPKTALRFAAAFPRPMLYVCSLLALLNARPRAAPADTETAPRTLSFSEKPRSAGSTSSGSSSSKAGTLVYLHAETFSPEAEAATPSTTRDDGYASFYSYDGPRTAAAGHKVKRSTESAGAATSRGPTPTPSRRGSTVTLAPAPPPKRRSQLPAGYTPAPASASPSPPNASRRGTPTPELSAAAGPAYPADAGLPPHAQFPAVPGPPQFPPAALSPLRTKVALPTAPRITIPRATGAPGQRWQWADASPLSAGARTTNANGAGAYAHRSGARSHDLRRQLAASPPAVHPAPAPGRVRAASSTSPAGAGLQPQQQRQEEEARSPAPSFSFAETMLAPASDDEDADDEPAATPRAAAAGAKRG</sequence>
<organism evidence="4 5">
    <name type="scientific">Mycena indigotica</name>
    <dbReference type="NCBI Taxonomy" id="2126181"/>
    <lineage>
        <taxon>Eukaryota</taxon>
        <taxon>Fungi</taxon>
        <taxon>Dikarya</taxon>
        <taxon>Basidiomycota</taxon>
        <taxon>Agaricomycotina</taxon>
        <taxon>Agaricomycetes</taxon>
        <taxon>Agaricomycetidae</taxon>
        <taxon>Agaricales</taxon>
        <taxon>Marasmiineae</taxon>
        <taxon>Mycenaceae</taxon>
        <taxon>Mycena</taxon>
    </lineage>
</organism>
<evidence type="ECO:0000256" key="2">
    <source>
        <dbReference type="SAM" id="Phobius"/>
    </source>
</evidence>
<feature type="transmembrane region" description="Helical" evidence="2">
    <location>
        <begin position="50"/>
        <end position="67"/>
    </location>
</feature>
<keyword evidence="5" id="KW-1185">Reference proteome</keyword>
<evidence type="ECO:0000313" key="4">
    <source>
        <dbReference type="EMBL" id="KAF7296833.1"/>
    </source>
</evidence>
<feature type="transmembrane region" description="Helical" evidence="2">
    <location>
        <begin position="112"/>
        <end position="133"/>
    </location>
</feature>
<feature type="transmembrane region" description="Helical" evidence="2">
    <location>
        <begin position="255"/>
        <end position="279"/>
    </location>
</feature>
<feature type="compositionally biased region" description="Low complexity" evidence="1">
    <location>
        <begin position="332"/>
        <end position="344"/>
    </location>
</feature>
<dbReference type="RefSeq" id="XP_037217192.1">
    <property type="nucleotide sequence ID" value="XM_037365780.1"/>
</dbReference>
<evidence type="ECO:0000313" key="5">
    <source>
        <dbReference type="Proteomes" id="UP000636479"/>
    </source>
</evidence>
<feature type="compositionally biased region" description="Acidic residues" evidence="1">
    <location>
        <begin position="617"/>
        <end position="626"/>
    </location>
</feature>
<name>A0A8H6SCC2_9AGAR</name>
<feature type="region of interest" description="Disordered" evidence="1">
    <location>
        <begin position="314"/>
        <end position="344"/>
    </location>
</feature>
<feature type="domain" description="DUF6534" evidence="3">
    <location>
        <begin position="233"/>
        <end position="310"/>
    </location>
</feature>
<dbReference type="PANTHER" id="PTHR40465:SF1">
    <property type="entry name" value="DUF6534 DOMAIN-CONTAINING PROTEIN"/>
    <property type="match status" value="1"/>
</dbReference>
<comment type="caution">
    <text evidence="4">The sequence shown here is derived from an EMBL/GenBank/DDBJ whole genome shotgun (WGS) entry which is preliminary data.</text>
</comment>
<reference evidence="4" key="1">
    <citation type="submission" date="2020-05" db="EMBL/GenBank/DDBJ databases">
        <title>Mycena genomes resolve the evolution of fungal bioluminescence.</title>
        <authorList>
            <person name="Tsai I.J."/>
        </authorList>
    </citation>
    <scope>NUCLEOTIDE SEQUENCE</scope>
    <source>
        <strain evidence="4">171206Taipei</strain>
    </source>
</reference>
<dbReference type="Pfam" id="PF20152">
    <property type="entry name" value="DUF6534"/>
    <property type="match status" value="1"/>
</dbReference>
<feature type="compositionally biased region" description="Low complexity" evidence="1">
    <location>
        <begin position="531"/>
        <end position="545"/>
    </location>
</feature>
<feature type="region of interest" description="Disordered" evidence="1">
    <location>
        <begin position="384"/>
        <end position="495"/>
    </location>
</feature>
<dbReference type="AlphaFoldDB" id="A0A8H6SCC2"/>
<evidence type="ECO:0000259" key="3">
    <source>
        <dbReference type="Pfam" id="PF20152"/>
    </source>
</evidence>
<keyword evidence="2" id="KW-0472">Membrane</keyword>
<feature type="region of interest" description="Disordered" evidence="1">
    <location>
        <begin position="509"/>
        <end position="640"/>
    </location>
</feature>
<feature type="transmembrane region" description="Helical" evidence="2">
    <location>
        <begin position="153"/>
        <end position="172"/>
    </location>
</feature>
<dbReference type="PANTHER" id="PTHR40465">
    <property type="entry name" value="CHROMOSOME 1, WHOLE GENOME SHOTGUN SEQUENCE"/>
    <property type="match status" value="1"/>
</dbReference>
<evidence type="ECO:0000256" key="1">
    <source>
        <dbReference type="SAM" id="MobiDB-lite"/>
    </source>
</evidence>
<feature type="compositionally biased region" description="Low complexity" evidence="1">
    <location>
        <begin position="627"/>
        <end position="640"/>
    </location>
</feature>
<accession>A0A8H6SCC2</accession>
<gene>
    <name evidence="4" type="ORF">MIND_00914500</name>
</gene>